<evidence type="ECO:0000313" key="2">
    <source>
        <dbReference type="EMBL" id="RZM77460.1"/>
    </source>
</evidence>
<accession>A0A4Q7E655</accession>
<feature type="compositionally biased region" description="Low complexity" evidence="1">
    <location>
        <begin position="22"/>
        <end position="44"/>
    </location>
</feature>
<organism evidence="2 3">
    <name type="scientific">Leptolyngbya iicbica LK</name>
    <dbReference type="NCBI Taxonomy" id="2294035"/>
    <lineage>
        <taxon>Bacteria</taxon>
        <taxon>Bacillati</taxon>
        <taxon>Cyanobacteriota</taxon>
        <taxon>Cyanophyceae</taxon>
        <taxon>Leptolyngbyales</taxon>
        <taxon>Leptolyngbyaceae</taxon>
        <taxon>Leptolyngbya group</taxon>
        <taxon>Leptolyngbya</taxon>
        <taxon>Leptolyngbya iicbica</taxon>
    </lineage>
</organism>
<evidence type="ECO:0000256" key="1">
    <source>
        <dbReference type="SAM" id="MobiDB-lite"/>
    </source>
</evidence>
<name>A0A4Q7E655_9CYAN</name>
<dbReference type="Proteomes" id="UP000292459">
    <property type="component" value="Unassembled WGS sequence"/>
</dbReference>
<comment type="caution">
    <text evidence="2">The sequence shown here is derived from an EMBL/GenBank/DDBJ whole genome shotgun (WGS) entry which is preliminary data.</text>
</comment>
<protein>
    <submittedName>
        <fullName evidence="2">Uncharacterized protein</fullName>
    </submittedName>
</protein>
<feature type="region of interest" description="Disordered" evidence="1">
    <location>
        <begin position="1"/>
        <end position="63"/>
    </location>
</feature>
<reference evidence="2 3" key="1">
    <citation type="submission" date="2018-11" db="EMBL/GenBank/DDBJ databases">
        <title>Whole genome sequencing of an environmental sample.</title>
        <authorList>
            <person name="Sarangi A.N."/>
            <person name="Singh D."/>
            <person name="Tripathy S."/>
        </authorList>
    </citation>
    <scope>NUCLEOTIDE SEQUENCE [LARGE SCALE GENOMIC DNA]</scope>
    <source>
        <strain evidence="2 3">Lakshadweep</strain>
    </source>
</reference>
<evidence type="ECO:0000313" key="3">
    <source>
        <dbReference type="Proteomes" id="UP000292459"/>
    </source>
</evidence>
<dbReference type="EMBL" id="QVFV01000004">
    <property type="protein sequence ID" value="RZM77460.1"/>
    <property type="molecule type" value="Genomic_DNA"/>
</dbReference>
<dbReference type="AlphaFoldDB" id="A0A4Q7E655"/>
<keyword evidence="3" id="KW-1185">Reference proteome</keyword>
<gene>
    <name evidence="2" type="ORF">DYY88_17120</name>
</gene>
<proteinExistence type="predicted"/>
<feature type="region of interest" description="Disordered" evidence="1">
    <location>
        <begin position="85"/>
        <end position="114"/>
    </location>
</feature>
<sequence>MELDEAAQPVADIANTVTANEPATTDAAAPVAVAPPESAASPEKASFKEQIPATPKAATQSTPAQQVATVETEMPQVPNFATDYLVNPKTNFSPRRRPGPSLSSFKDMAKSMGR</sequence>